<keyword evidence="7 10" id="KW-0274">FAD</keyword>
<name>A0A0B4XM69_9GAMM</name>
<dbReference type="EMBL" id="CP004387">
    <property type="protein sequence ID" value="AJD47765.1"/>
    <property type="molecule type" value="Genomic_DNA"/>
</dbReference>
<keyword evidence="8 10" id="KW-0560">Oxidoreductase</keyword>
<dbReference type="GO" id="GO:0002097">
    <property type="term" value="P:tRNA wobble base modification"/>
    <property type="evidence" value="ECO:0007669"/>
    <property type="project" value="UniProtKB-UniRule"/>
</dbReference>
<dbReference type="GO" id="GO:0005737">
    <property type="term" value="C:cytoplasm"/>
    <property type="evidence" value="ECO:0007669"/>
    <property type="project" value="UniProtKB-SubCell"/>
</dbReference>
<proteinExistence type="inferred from homology"/>
<dbReference type="InterPro" id="IPR006076">
    <property type="entry name" value="FAD-dep_OxRdtase"/>
</dbReference>
<feature type="domain" description="FAD dependent oxidoreductase" evidence="11">
    <location>
        <begin position="260"/>
        <end position="599"/>
    </location>
</feature>
<dbReference type="InterPro" id="IPR008471">
    <property type="entry name" value="MnmC-like_methylTransf"/>
</dbReference>
<comment type="similarity">
    <text evidence="10">In the N-terminal section; belongs to the methyltransferase superfamily. tRNA (mnm(5)s(2)U34)-methyltransferase family.</text>
</comment>
<dbReference type="HAMAP" id="MF_01102">
    <property type="entry name" value="MnmC"/>
    <property type="match status" value="1"/>
</dbReference>
<protein>
    <recommendedName>
        <fullName evidence="10">tRNA 5-methylaminomethyl-2-thiouridine biosynthesis bifunctional protein MnmC</fullName>
        <shortName evidence="10">tRNA mnm(5)s(2)U biosynthesis bifunctional protein</shortName>
    </recommendedName>
    <domain>
        <recommendedName>
            <fullName evidence="10">tRNA (mnm(5)s(2)U34)-methyltransferase</fullName>
            <ecNumber evidence="10">2.1.1.61</ecNumber>
        </recommendedName>
    </domain>
    <domain>
        <recommendedName>
            <fullName evidence="10">FAD-dependent cmnm(5)s(2)U34 oxidoreductase</fullName>
            <ecNumber evidence="10">1.5.-.-</ecNumber>
        </recommendedName>
    </domain>
</protein>
<dbReference type="Gene3D" id="3.50.50.60">
    <property type="entry name" value="FAD/NAD(P)-binding domain"/>
    <property type="match status" value="1"/>
</dbReference>
<evidence type="ECO:0000256" key="9">
    <source>
        <dbReference type="ARBA" id="ARBA00023268"/>
    </source>
</evidence>
<dbReference type="SUPFAM" id="SSF54373">
    <property type="entry name" value="FAD-linked reductases, C-terminal domain"/>
    <property type="match status" value="1"/>
</dbReference>
<dbReference type="EC" id="1.5.-.-" evidence="10"/>
<dbReference type="NCBIfam" id="NF002481">
    <property type="entry name" value="PRK01747.1-2"/>
    <property type="match status" value="1"/>
</dbReference>
<feature type="region of interest" description="tRNA (mnm(5)s(2)U34)-methyltransferase" evidence="10">
    <location>
        <begin position="1"/>
        <end position="247"/>
    </location>
</feature>
<dbReference type="Gene3D" id="3.30.9.10">
    <property type="entry name" value="D-Amino Acid Oxidase, subunit A, domain 2"/>
    <property type="match status" value="1"/>
</dbReference>
<organism evidence="13 14">
    <name type="scientific">Isoalcanivorax pacificus W11-5</name>
    <dbReference type="NCBI Taxonomy" id="391936"/>
    <lineage>
        <taxon>Bacteria</taxon>
        <taxon>Pseudomonadati</taxon>
        <taxon>Pseudomonadota</taxon>
        <taxon>Gammaproteobacteria</taxon>
        <taxon>Oceanospirillales</taxon>
        <taxon>Alcanivoracaceae</taxon>
        <taxon>Isoalcanivorax</taxon>
    </lineage>
</organism>
<dbReference type="NCBIfam" id="NF033855">
    <property type="entry name" value="tRNA_MNMC2"/>
    <property type="match status" value="1"/>
</dbReference>
<evidence type="ECO:0000256" key="4">
    <source>
        <dbReference type="ARBA" id="ARBA00022679"/>
    </source>
</evidence>
<keyword evidence="2 10" id="KW-0489">Methyltransferase</keyword>
<reference evidence="13 14" key="1">
    <citation type="journal article" date="2012" name="J. Bacteriol.">
        <title>Genome sequence of an alkane-degrading bacterium, Alcanivorax pacificus type strain W11-5, isolated from deep sea sediment.</title>
        <authorList>
            <person name="Lai Q."/>
            <person name="Shao Z."/>
        </authorList>
    </citation>
    <scope>NUCLEOTIDE SEQUENCE [LARGE SCALE GENOMIC DNA]</scope>
    <source>
        <strain evidence="13 14">W11-5</strain>
    </source>
</reference>
<keyword evidence="14" id="KW-1185">Reference proteome</keyword>
<dbReference type="InterPro" id="IPR023032">
    <property type="entry name" value="tRNA_MAMT_biosynth_bifunc_MnmC"/>
</dbReference>
<evidence type="ECO:0000256" key="2">
    <source>
        <dbReference type="ARBA" id="ARBA00022603"/>
    </source>
</evidence>
<dbReference type="OrthoDB" id="9786494at2"/>
<dbReference type="AlphaFoldDB" id="A0A0B4XM69"/>
<dbReference type="GO" id="GO:0032259">
    <property type="term" value="P:methylation"/>
    <property type="evidence" value="ECO:0007669"/>
    <property type="project" value="UniProtKB-KW"/>
</dbReference>
<dbReference type="InterPro" id="IPR047785">
    <property type="entry name" value="tRNA_MNMC2"/>
</dbReference>
<dbReference type="NCBIfam" id="TIGR03197">
    <property type="entry name" value="MnmC_Cterm"/>
    <property type="match status" value="1"/>
</dbReference>
<evidence type="ECO:0000256" key="8">
    <source>
        <dbReference type="ARBA" id="ARBA00023002"/>
    </source>
</evidence>
<dbReference type="PANTHER" id="PTHR13847:SF283">
    <property type="entry name" value="TRNA 5-METHYLAMINOMETHYL-2-THIOURIDINE BIOSYNTHESIS BIFUNCTIONAL PROTEIN MNMC"/>
    <property type="match status" value="1"/>
</dbReference>
<comment type="function">
    <text evidence="10">Catalyzes the last two steps in the biosynthesis of 5-methylaminomethyl-2-thiouridine (mnm(5)s(2)U) at the wobble position (U34) in tRNA. Catalyzes the FAD-dependent demodification of cmnm(5)s(2)U34 to nm(5)s(2)U34, followed by the transfer of a methyl group from S-adenosyl-L-methionine to nm(5)s(2)U34, to form mnm(5)s(2)U34.</text>
</comment>
<keyword evidence="5 10" id="KW-0949">S-adenosyl-L-methionine</keyword>
<evidence type="ECO:0000256" key="7">
    <source>
        <dbReference type="ARBA" id="ARBA00022827"/>
    </source>
</evidence>
<dbReference type="KEGG" id="apac:S7S_06745"/>
<dbReference type="PANTHER" id="PTHR13847">
    <property type="entry name" value="SARCOSINE DEHYDROGENASE-RELATED"/>
    <property type="match status" value="1"/>
</dbReference>
<dbReference type="GO" id="GO:0050660">
    <property type="term" value="F:flavin adenine dinucleotide binding"/>
    <property type="evidence" value="ECO:0007669"/>
    <property type="project" value="UniProtKB-UniRule"/>
</dbReference>
<comment type="similarity">
    <text evidence="10">In the C-terminal section; belongs to the DAO family.</text>
</comment>
<evidence type="ECO:0000313" key="14">
    <source>
        <dbReference type="Proteomes" id="UP000006764"/>
    </source>
</evidence>
<comment type="cofactor">
    <cofactor evidence="10">
        <name>FAD</name>
        <dbReference type="ChEBI" id="CHEBI:57692"/>
    </cofactor>
</comment>
<feature type="domain" description="MnmC-like methyltransferase" evidence="12">
    <location>
        <begin position="127"/>
        <end position="244"/>
    </location>
</feature>
<evidence type="ECO:0000259" key="12">
    <source>
        <dbReference type="Pfam" id="PF05430"/>
    </source>
</evidence>
<dbReference type="GO" id="GO:0004808">
    <property type="term" value="F:tRNA (5-methylaminomethyl-2-thiouridylate)(34)-methyltransferase activity"/>
    <property type="evidence" value="ECO:0007669"/>
    <property type="project" value="UniProtKB-EC"/>
</dbReference>
<feature type="region of interest" description="FAD-dependent cmnm(5)s(2)U34 oxidoreductase" evidence="10">
    <location>
        <begin position="263"/>
        <end position="633"/>
    </location>
</feature>
<evidence type="ECO:0000256" key="1">
    <source>
        <dbReference type="ARBA" id="ARBA00022490"/>
    </source>
</evidence>
<dbReference type="HOGENOM" id="CLU_022427_1_0_6"/>
<keyword evidence="4 10" id="KW-0808">Transferase</keyword>
<evidence type="ECO:0000313" key="13">
    <source>
        <dbReference type="EMBL" id="AJD47765.1"/>
    </source>
</evidence>
<dbReference type="InterPro" id="IPR029063">
    <property type="entry name" value="SAM-dependent_MTases_sf"/>
</dbReference>
<accession>A0A0B4XM69</accession>
<evidence type="ECO:0000256" key="3">
    <source>
        <dbReference type="ARBA" id="ARBA00022630"/>
    </source>
</evidence>
<dbReference type="InterPro" id="IPR036188">
    <property type="entry name" value="FAD/NAD-bd_sf"/>
</dbReference>
<comment type="catalytic activity">
    <reaction evidence="10">
        <text>5-aminomethyl-2-thiouridine(34) in tRNA + S-adenosyl-L-methionine = 5-methylaminomethyl-2-thiouridine(34) in tRNA + S-adenosyl-L-homocysteine + H(+)</text>
        <dbReference type="Rhea" id="RHEA:19569"/>
        <dbReference type="Rhea" id="RHEA-COMP:10195"/>
        <dbReference type="Rhea" id="RHEA-COMP:10197"/>
        <dbReference type="ChEBI" id="CHEBI:15378"/>
        <dbReference type="ChEBI" id="CHEBI:57856"/>
        <dbReference type="ChEBI" id="CHEBI:59789"/>
        <dbReference type="ChEBI" id="CHEBI:74454"/>
        <dbReference type="ChEBI" id="CHEBI:74455"/>
        <dbReference type="EC" id="2.1.1.61"/>
    </reaction>
</comment>
<dbReference type="Proteomes" id="UP000006764">
    <property type="component" value="Chromosome"/>
</dbReference>
<dbReference type="STRING" id="391936.S7S_06745"/>
<sequence length="633" mass="68560">MHWLTIQDAFLDDFAPLQPARIDWQDTTPVARDFDDPYFSRDDGPAETTHVFLHGNQLPERFAALPPRARFVIAETGFGTGLNFLCAATLFLQQAPADAVLHFVSAEKHPLTHADLARAHAGWPAFAPLCAELARHYPALTPGFHRLWLGNRRIALTLLFGDAAVRFGQLQARVDAWFLDGFAPARNPGMWTDDLFRQFARLSAPGASFATFTAAGFVRRGLAAQGFDVARVPGFGRKREMLTGHFLGGWQPAHSTPGHALVIGAGLAGATSARALAERGWQVTVCDPAGIAQHASGNLAGVVYTTPSAHATPQNRFYQSSYLHALHWLARHDFPSQPDDGALTGVLQLPPDARHRDKQQAALDSGLWPADVLRPAGSGWPDASLLMPAGGYLRPQRWCEHLLRHPHITVLPEAVETLTATQTGWQVGTGHRTHDADIVIIANAADATRLAGLHWLPLKRIRGQVSYYRATEASQRWSQAICHSGYLTPALDGLHCVGATFDLHQLEATPRDGDDARNLAELAANLPAYHADLGGADAALAGHRVGFRCQSTDFLPLAGPVPDACANPSTPQPGLYLSIAHGSRGITGTPLCAELIAALANDEPVPVDQEMLAALAPARFILRQRKKQPEWMP</sequence>
<keyword evidence="3 10" id="KW-0285">Flavoprotein</keyword>
<keyword evidence="9 10" id="KW-0511">Multifunctional enzyme</keyword>
<dbReference type="GO" id="GO:0016645">
    <property type="term" value="F:oxidoreductase activity, acting on the CH-NH group of donors"/>
    <property type="evidence" value="ECO:0007669"/>
    <property type="project" value="InterPro"/>
</dbReference>
<dbReference type="InterPro" id="IPR017610">
    <property type="entry name" value="tRNA_S-uridine_synth_MnmC_C"/>
</dbReference>
<gene>
    <name evidence="10" type="primary">mnmC</name>
    <name evidence="13" type="ORF">S7S_06745</name>
</gene>
<dbReference type="Gene3D" id="3.40.50.150">
    <property type="entry name" value="Vaccinia Virus protein VP39"/>
    <property type="match status" value="1"/>
</dbReference>
<comment type="subcellular location">
    <subcellularLocation>
        <location evidence="10">Cytoplasm</location>
    </subcellularLocation>
</comment>
<evidence type="ECO:0000256" key="5">
    <source>
        <dbReference type="ARBA" id="ARBA00022691"/>
    </source>
</evidence>
<dbReference type="Pfam" id="PF01266">
    <property type="entry name" value="DAO"/>
    <property type="match status" value="1"/>
</dbReference>
<evidence type="ECO:0000259" key="11">
    <source>
        <dbReference type="Pfam" id="PF01266"/>
    </source>
</evidence>
<dbReference type="SUPFAM" id="SSF51905">
    <property type="entry name" value="FAD/NAD(P)-binding domain"/>
    <property type="match status" value="1"/>
</dbReference>
<keyword evidence="6 10" id="KW-0819">tRNA processing</keyword>
<dbReference type="Pfam" id="PF05430">
    <property type="entry name" value="Methyltransf_30"/>
    <property type="match status" value="1"/>
</dbReference>
<dbReference type="EC" id="2.1.1.61" evidence="10"/>
<evidence type="ECO:0000256" key="6">
    <source>
        <dbReference type="ARBA" id="ARBA00022694"/>
    </source>
</evidence>
<keyword evidence="1 10" id="KW-0963">Cytoplasm</keyword>
<evidence type="ECO:0000256" key="10">
    <source>
        <dbReference type="HAMAP-Rule" id="MF_01102"/>
    </source>
</evidence>